<gene>
    <name evidence="1" type="ORF">A5779_11755</name>
</gene>
<dbReference type="RefSeq" id="WP_064887716.1">
    <property type="nucleotide sequence ID" value="NZ_LZSY01000195.1"/>
</dbReference>
<protein>
    <submittedName>
        <fullName evidence="1">Uncharacterized protein</fullName>
    </submittedName>
</protein>
<name>A0A1A0VAG0_MYCPR</name>
<organism evidence="1 2">
    <name type="scientific">Mycolicibacterium peregrinum</name>
    <name type="common">Mycobacterium peregrinum</name>
    <dbReference type="NCBI Taxonomy" id="43304"/>
    <lineage>
        <taxon>Bacteria</taxon>
        <taxon>Bacillati</taxon>
        <taxon>Actinomycetota</taxon>
        <taxon>Actinomycetes</taxon>
        <taxon>Mycobacteriales</taxon>
        <taxon>Mycobacteriaceae</taxon>
        <taxon>Mycolicibacterium</taxon>
    </lineage>
</organism>
<sequence>MSPYNRPYTFELAAQLLNARDDGQAVTDVYATAAANGIDHEQLDRAASTLAQLQIHDFPTWIRQEYIVDGWLHGYLDSSADPSDPKLTVWILSQMADAYYRSLDHP</sequence>
<comment type="caution">
    <text evidence="1">The sequence shown here is derived from an EMBL/GenBank/DDBJ whole genome shotgun (WGS) entry which is preliminary data.</text>
</comment>
<dbReference type="EMBL" id="LZSY01000195">
    <property type="protein sequence ID" value="OBB80181.1"/>
    <property type="molecule type" value="Genomic_DNA"/>
</dbReference>
<dbReference type="AlphaFoldDB" id="A0A1A0VAG0"/>
<dbReference type="OrthoDB" id="4630352at2"/>
<dbReference type="Proteomes" id="UP000094008">
    <property type="component" value="Unassembled WGS sequence"/>
</dbReference>
<reference evidence="2" key="1">
    <citation type="submission" date="2016-06" db="EMBL/GenBank/DDBJ databases">
        <authorList>
            <person name="Sutton G."/>
            <person name="Brinkac L."/>
            <person name="Sanka R."/>
            <person name="Adams M."/>
            <person name="Lau E."/>
            <person name="Mehaffy C."/>
            <person name="Tameris M."/>
            <person name="Hatherill M."/>
            <person name="Hanekom W."/>
            <person name="Mahomed H."/>
            <person name="Mcshane H."/>
        </authorList>
    </citation>
    <scope>NUCLEOTIDE SEQUENCE [LARGE SCALE GENOMIC DNA]</scope>
    <source>
        <strain evidence="2">852002-10433_SCH5171157</strain>
    </source>
</reference>
<evidence type="ECO:0000313" key="2">
    <source>
        <dbReference type="Proteomes" id="UP000094008"/>
    </source>
</evidence>
<proteinExistence type="predicted"/>
<accession>A0A1A0VAG0</accession>
<evidence type="ECO:0000313" key="1">
    <source>
        <dbReference type="EMBL" id="OBB80181.1"/>
    </source>
</evidence>